<evidence type="ECO:0000313" key="3">
    <source>
        <dbReference type="Proteomes" id="UP000076004"/>
    </source>
</evidence>
<dbReference type="Proteomes" id="UP000076004">
    <property type="component" value="Unassembled WGS sequence"/>
</dbReference>
<dbReference type="KEGG" id="pgab:PGSY75_0001700A"/>
<dbReference type="GeneID" id="29773699"/>
<keyword evidence="1" id="KW-0175">Coiled coil</keyword>
<protein>
    <submittedName>
        <fullName evidence="2">Uncharacterized protein</fullName>
    </submittedName>
</protein>
<gene>
    <name evidence="2" type="ORF">PGSY75_0001700A</name>
</gene>
<name>A0A151L6C0_9APIC</name>
<organism evidence="2 3">
    <name type="scientific">Plasmodium gaboni</name>
    <dbReference type="NCBI Taxonomy" id="647221"/>
    <lineage>
        <taxon>Eukaryota</taxon>
        <taxon>Sar</taxon>
        <taxon>Alveolata</taxon>
        <taxon>Apicomplexa</taxon>
        <taxon>Aconoidasida</taxon>
        <taxon>Haemosporida</taxon>
        <taxon>Plasmodiidae</taxon>
        <taxon>Plasmodium</taxon>
        <taxon>Plasmodium (Laverania)</taxon>
    </lineage>
</organism>
<proteinExistence type="predicted"/>
<dbReference type="EMBL" id="LVLB01000033">
    <property type="protein sequence ID" value="KYN94446.1"/>
    <property type="molecule type" value="Genomic_DNA"/>
</dbReference>
<feature type="non-terminal residue" evidence="2">
    <location>
        <position position="259"/>
    </location>
</feature>
<feature type="non-terminal residue" evidence="2">
    <location>
        <position position="1"/>
    </location>
</feature>
<dbReference type="AlphaFoldDB" id="A0A151L6C0"/>
<sequence length="259" mass="31067">NYVYSIRISEHLLSQYFFANRLVLNAVQDEEKGKKTEKEEKTDKENELEKEKKNLDVKDQEISSYIKTNDIILSNIIIDKKEKKKKSDAKQILPFYIWRFFLKNIQFNVKDENVLNTLLPVNIIKIINGLIFYKIMDKKFIEIIMTRIENEYSSKGFHINTTRNRNNKYNNNKKKNNSELTHNIHVDNKSIEIKKNNNNMCKTIRSSDKYSVKKEKEKFNFICLNTLLNYMSHTNDIQYYNIKIDLIKMIKNIIFKEEK</sequence>
<accession>A0A151L6C0</accession>
<dbReference type="RefSeq" id="XP_018639074.1">
    <property type="nucleotide sequence ID" value="XM_018783144.1"/>
</dbReference>
<dbReference type="VEuPathDB" id="PlasmoDB:PGABG01_0214000"/>
<reference evidence="2 3" key="1">
    <citation type="journal article" date="2016" name="Nat. Commun.">
        <title>Genomes of cryptic chimpanzee Plasmodium species reveal key evolutionary events leading to human malaria.</title>
        <authorList>
            <person name="Sundararaman S.A."/>
            <person name="Plenderleith L.J."/>
            <person name="Liu W."/>
            <person name="Loy D.E."/>
            <person name="Learn G.H."/>
            <person name="Li Y."/>
            <person name="Shaw K.S."/>
            <person name="Ayouba A."/>
            <person name="Peeters M."/>
            <person name="Speede S."/>
            <person name="Shaw G.M."/>
            <person name="Bushman F.D."/>
            <person name="Brisson D."/>
            <person name="Rayner J.C."/>
            <person name="Sharp P.M."/>
            <person name="Hahn B.H."/>
        </authorList>
    </citation>
    <scope>NUCLEOTIDE SEQUENCE [LARGE SCALE GENOMIC DNA]</scope>
    <source>
        <strain evidence="2 3">SY75</strain>
    </source>
</reference>
<evidence type="ECO:0000256" key="1">
    <source>
        <dbReference type="SAM" id="Coils"/>
    </source>
</evidence>
<comment type="caution">
    <text evidence="2">The sequence shown here is derived from an EMBL/GenBank/DDBJ whole genome shotgun (WGS) entry which is preliminary data.</text>
</comment>
<feature type="coiled-coil region" evidence="1">
    <location>
        <begin position="27"/>
        <end position="61"/>
    </location>
</feature>
<evidence type="ECO:0000313" key="2">
    <source>
        <dbReference type="EMBL" id="KYN94446.1"/>
    </source>
</evidence>
<dbReference type="VEuPathDB" id="PlasmoDB:PGSY75_0001700A"/>